<sequence length="73" mass="8314">MGLFKTALDASVDWAAKDRSRVVKQMTKKDDDTVIVKSFSYARKGQCPFCKRKLKAGRTCTKPWCVRAAARRM</sequence>
<gene>
    <name evidence="1" type="ORF">EWH70_27545</name>
</gene>
<keyword evidence="2" id="KW-1185">Reference proteome</keyword>
<dbReference type="EMBL" id="SFCC01000015">
    <property type="protein sequence ID" value="RZQ60856.1"/>
    <property type="molecule type" value="Genomic_DNA"/>
</dbReference>
<proteinExistence type="predicted"/>
<comment type="caution">
    <text evidence="1">The sequence shown here is derived from an EMBL/GenBank/DDBJ whole genome shotgun (WGS) entry which is preliminary data.</text>
</comment>
<accession>A0A4Q7J2R4</accession>
<evidence type="ECO:0000313" key="1">
    <source>
        <dbReference type="EMBL" id="RZQ60856.1"/>
    </source>
</evidence>
<dbReference type="AlphaFoldDB" id="A0A4Q7J2R4"/>
<reference evidence="1 2" key="1">
    <citation type="submission" date="2019-02" db="EMBL/GenBank/DDBJ databases">
        <title>Draft genome sequence of Amycolatopsis sp. 8-3EHSu isolated from roots of Suaeda maritima.</title>
        <authorList>
            <person name="Duangmal K."/>
            <person name="Chantavorakit T."/>
        </authorList>
    </citation>
    <scope>NUCLEOTIDE SEQUENCE [LARGE SCALE GENOMIC DNA]</scope>
    <source>
        <strain evidence="1 2">8-3EHSu</strain>
    </source>
</reference>
<dbReference type="Proteomes" id="UP000292003">
    <property type="component" value="Unassembled WGS sequence"/>
</dbReference>
<organism evidence="1 2">
    <name type="scientific">Amycolatopsis suaedae</name>
    <dbReference type="NCBI Taxonomy" id="2510978"/>
    <lineage>
        <taxon>Bacteria</taxon>
        <taxon>Bacillati</taxon>
        <taxon>Actinomycetota</taxon>
        <taxon>Actinomycetes</taxon>
        <taxon>Pseudonocardiales</taxon>
        <taxon>Pseudonocardiaceae</taxon>
        <taxon>Amycolatopsis</taxon>
    </lineage>
</organism>
<name>A0A4Q7J2R4_9PSEU</name>
<evidence type="ECO:0000313" key="2">
    <source>
        <dbReference type="Proteomes" id="UP000292003"/>
    </source>
</evidence>
<dbReference type="RefSeq" id="WP_130478429.1">
    <property type="nucleotide sequence ID" value="NZ_SFCC01000015.1"/>
</dbReference>
<protein>
    <submittedName>
        <fullName evidence="1">Uncharacterized protein</fullName>
    </submittedName>
</protein>